<feature type="transmembrane region" description="Helical" evidence="1">
    <location>
        <begin position="145"/>
        <end position="168"/>
    </location>
</feature>
<sequence>MEIRLSERRIMTEITQEGWKNKALSMLLAQLTSYVLLIAATVIPSPGTVPIIPLIIAALTLAAFVVFWPFRGSMLDRIVTLVFGAISLIFVIVPFPTGKVPPDQTAADGSVLPWYSWALAMGLLLVVLVVFSFGRQMAREKREHLIRALSHAVTSGVAALAVAGWCFLPDLGAMLAKGTVAGTVALIILIVLGLALAVASTLWVRDADPDPDIRYPWIGTGLMPVMLMGVTIAATALVLGRIIG</sequence>
<evidence type="ECO:0000256" key="1">
    <source>
        <dbReference type="SAM" id="Phobius"/>
    </source>
</evidence>
<evidence type="ECO:0000313" key="3">
    <source>
        <dbReference type="EMBL" id="KAB7137675.1"/>
    </source>
</evidence>
<evidence type="ECO:0000313" key="2">
    <source>
        <dbReference type="EMBL" id="KAB6838959.1"/>
    </source>
</evidence>
<dbReference type="Proteomes" id="UP000478746">
    <property type="component" value="Unassembled WGS sequence"/>
</dbReference>
<feature type="transmembrane region" description="Helical" evidence="1">
    <location>
        <begin position="21"/>
        <end position="43"/>
    </location>
</feature>
<feature type="transmembrane region" description="Helical" evidence="1">
    <location>
        <begin position="77"/>
        <end position="95"/>
    </location>
</feature>
<accession>A0A133LH16</accession>
<dbReference type="EMBL" id="WDVF01000002">
    <property type="protein sequence ID" value="KAB7137675.1"/>
    <property type="molecule type" value="Genomic_DNA"/>
</dbReference>
<reference evidence="4 5" key="1">
    <citation type="journal article" date="2019" name="Nat. Med.">
        <title>A library of human gut bacterial isolates paired with longitudinal multiomics data enables mechanistic microbiome research.</title>
        <authorList>
            <person name="Poyet M."/>
            <person name="Groussin M."/>
            <person name="Gibbons S.M."/>
            <person name="Avila-Pacheco J."/>
            <person name="Jiang X."/>
            <person name="Kearney S.M."/>
            <person name="Perrotta A.R."/>
            <person name="Berdy B."/>
            <person name="Zhao S."/>
            <person name="Lieberman T.D."/>
            <person name="Swanson P.K."/>
            <person name="Smith M."/>
            <person name="Roesemann S."/>
            <person name="Alexander J.E."/>
            <person name="Rich S.A."/>
            <person name="Livny J."/>
            <person name="Vlamakis H."/>
            <person name="Clish C."/>
            <person name="Bullock K."/>
            <person name="Deik A."/>
            <person name="Scott J."/>
            <person name="Pierce K.A."/>
            <person name="Xavier R.J."/>
            <person name="Alm E.J."/>
        </authorList>
    </citation>
    <scope>NUCLEOTIDE SEQUENCE [LARGE SCALE GENOMIC DNA]</scope>
    <source>
        <strain evidence="3 4">BIOML-A166</strain>
        <strain evidence="2 5">BIOML-A320</strain>
    </source>
</reference>
<evidence type="ECO:0000313" key="4">
    <source>
        <dbReference type="Proteomes" id="UP000461165"/>
    </source>
</evidence>
<organism evidence="3 4">
    <name type="scientific">Bifidobacterium longum</name>
    <dbReference type="NCBI Taxonomy" id="216816"/>
    <lineage>
        <taxon>Bacteria</taxon>
        <taxon>Bacillati</taxon>
        <taxon>Actinomycetota</taxon>
        <taxon>Actinomycetes</taxon>
        <taxon>Bifidobacteriales</taxon>
        <taxon>Bifidobacteriaceae</taxon>
        <taxon>Bifidobacterium</taxon>
    </lineage>
</organism>
<dbReference type="EMBL" id="WEAY01000002">
    <property type="protein sequence ID" value="KAB6838959.1"/>
    <property type="molecule type" value="Genomic_DNA"/>
</dbReference>
<dbReference type="AlphaFoldDB" id="A0A133LH16"/>
<proteinExistence type="predicted"/>
<name>A0A133LH16_BIFLN</name>
<keyword evidence="1" id="KW-1133">Transmembrane helix</keyword>
<feature type="transmembrane region" description="Helical" evidence="1">
    <location>
        <begin position="180"/>
        <end position="204"/>
    </location>
</feature>
<feature type="transmembrane region" description="Helical" evidence="1">
    <location>
        <begin position="49"/>
        <end position="70"/>
    </location>
</feature>
<gene>
    <name evidence="3" type="ORF">GBC97_01445</name>
    <name evidence="2" type="ORF">GBK08_01535</name>
</gene>
<comment type="caution">
    <text evidence="3">The sequence shown here is derived from an EMBL/GenBank/DDBJ whole genome shotgun (WGS) entry which is preliminary data.</text>
</comment>
<keyword evidence="1" id="KW-0472">Membrane</keyword>
<protein>
    <submittedName>
        <fullName evidence="3">Uncharacterized protein</fullName>
    </submittedName>
</protein>
<feature type="transmembrane region" description="Helical" evidence="1">
    <location>
        <begin position="115"/>
        <end position="133"/>
    </location>
</feature>
<keyword evidence="1" id="KW-0812">Transmembrane</keyword>
<evidence type="ECO:0000313" key="5">
    <source>
        <dbReference type="Proteomes" id="UP000478746"/>
    </source>
</evidence>
<dbReference type="Proteomes" id="UP000461165">
    <property type="component" value="Unassembled WGS sequence"/>
</dbReference>
<feature type="transmembrane region" description="Helical" evidence="1">
    <location>
        <begin position="225"/>
        <end position="243"/>
    </location>
</feature>